<dbReference type="OrthoDB" id="3057032at2759"/>
<name>A0A550CE08_9AGAR</name>
<organism evidence="3 4">
    <name type="scientific">Schizophyllum amplum</name>
    <dbReference type="NCBI Taxonomy" id="97359"/>
    <lineage>
        <taxon>Eukaryota</taxon>
        <taxon>Fungi</taxon>
        <taxon>Dikarya</taxon>
        <taxon>Basidiomycota</taxon>
        <taxon>Agaricomycotina</taxon>
        <taxon>Agaricomycetes</taxon>
        <taxon>Agaricomycetidae</taxon>
        <taxon>Agaricales</taxon>
        <taxon>Schizophyllaceae</taxon>
        <taxon>Schizophyllum</taxon>
    </lineage>
</organism>
<feature type="compositionally biased region" description="Polar residues" evidence="1">
    <location>
        <begin position="14"/>
        <end position="29"/>
    </location>
</feature>
<keyword evidence="2" id="KW-0812">Transmembrane</keyword>
<proteinExistence type="predicted"/>
<dbReference type="STRING" id="97359.A0A550CE08"/>
<gene>
    <name evidence="3" type="ORF">BD626DRAFT_569585</name>
</gene>
<comment type="caution">
    <text evidence="3">The sequence shown here is derived from an EMBL/GenBank/DDBJ whole genome shotgun (WGS) entry which is preliminary data.</text>
</comment>
<keyword evidence="2" id="KW-0472">Membrane</keyword>
<reference evidence="3 4" key="1">
    <citation type="journal article" date="2019" name="New Phytol.">
        <title>Comparative genomics reveals unique wood-decay strategies and fruiting body development in the Schizophyllaceae.</title>
        <authorList>
            <person name="Almasi E."/>
            <person name="Sahu N."/>
            <person name="Krizsan K."/>
            <person name="Balint B."/>
            <person name="Kovacs G.M."/>
            <person name="Kiss B."/>
            <person name="Cseklye J."/>
            <person name="Drula E."/>
            <person name="Henrissat B."/>
            <person name="Nagy I."/>
            <person name="Chovatia M."/>
            <person name="Adam C."/>
            <person name="LaButti K."/>
            <person name="Lipzen A."/>
            <person name="Riley R."/>
            <person name="Grigoriev I.V."/>
            <person name="Nagy L.G."/>
        </authorList>
    </citation>
    <scope>NUCLEOTIDE SEQUENCE [LARGE SCALE GENOMIC DNA]</scope>
    <source>
        <strain evidence="3 4">NL-1724</strain>
    </source>
</reference>
<feature type="compositionally biased region" description="Low complexity" evidence="1">
    <location>
        <begin position="64"/>
        <end position="73"/>
    </location>
</feature>
<evidence type="ECO:0000256" key="2">
    <source>
        <dbReference type="SAM" id="Phobius"/>
    </source>
</evidence>
<evidence type="ECO:0000313" key="3">
    <source>
        <dbReference type="EMBL" id="TRM63024.1"/>
    </source>
</evidence>
<evidence type="ECO:0000313" key="4">
    <source>
        <dbReference type="Proteomes" id="UP000320762"/>
    </source>
</evidence>
<dbReference type="Proteomes" id="UP000320762">
    <property type="component" value="Unassembled WGS sequence"/>
</dbReference>
<dbReference type="AlphaFoldDB" id="A0A550CE08"/>
<keyword evidence="4" id="KW-1185">Reference proteome</keyword>
<feature type="compositionally biased region" description="Low complexity" evidence="1">
    <location>
        <begin position="1"/>
        <end position="13"/>
    </location>
</feature>
<protein>
    <submittedName>
        <fullName evidence="3">Uncharacterized protein</fullName>
    </submittedName>
</protein>
<keyword evidence="2" id="KW-1133">Transmembrane helix</keyword>
<accession>A0A550CE08</accession>
<evidence type="ECO:0000256" key="1">
    <source>
        <dbReference type="SAM" id="MobiDB-lite"/>
    </source>
</evidence>
<dbReference type="EMBL" id="VDMD01000011">
    <property type="protein sequence ID" value="TRM63024.1"/>
    <property type="molecule type" value="Genomic_DNA"/>
</dbReference>
<sequence length="304" mass="31729">MSSSSSSTSSSTTPPQQDAQRISFTAASPTPSPRESLALLAQSLPVPPSMSSHAIPASFRRATSPLNPSSSPSPSAPPSSPFRDRPSIATFAHIASEEARALSSPALLTSSTRTSMILYQFDDPAALRPPSVFSARDPSRLSSMSRSSTLSISGYSDSLLSYSTDSKYPIAADAHGFVPYAYDPAADEGEGPDALHDPEAACIRRAGGVSWRGVANVGAMLAIVGGIIALFVLFPVLSMGHGGEREYRIAHNTAINSTGQAAEVVFSADAKRAATVADRMVVMVERVAVALPLADLHMLAELPS</sequence>
<feature type="region of interest" description="Disordered" evidence="1">
    <location>
        <begin position="1"/>
        <end position="85"/>
    </location>
</feature>
<feature type="transmembrane region" description="Helical" evidence="2">
    <location>
        <begin position="214"/>
        <end position="237"/>
    </location>
</feature>